<keyword evidence="1" id="KW-1133">Transmembrane helix</keyword>
<keyword evidence="3" id="KW-1185">Reference proteome</keyword>
<gene>
    <name evidence="2" type="ORF">NYZ99_18690</name>
</gene>
<name>A0ABY5Y6Z1_9FLAO</name>
<keyword evidence="1" id="KW-0812">Transmembrane</keyword>
<accession>A0ABY5Y6Z1</accession>
<evidence type="ECO:0000313" key="3">
    <source>
        <dbReference type="Proteomes" id="UP001059209"/>
    </source>
</evidence>
<evidence type="ECO:0000313" key="2">
    <source>
        <dbReference type="EMBL" id="UWX54793.1"/>
    </source>
</evidence>
<keyword evidence="1" id="KW-0472">Membrane</keyword>
<dbReference type="EMBL" id="CP104205">
    <property type="protein sequence ID" value="UWX54793.1"/>
    <property type="molecule type" value="Genomic_DNA"/>
</dbReference>
<proteinExistence type="predicted"/>
<organism evidence="2 3">
    <name type="scientific">Maribacter litopenaei</name>
    <dbReference type="NCBI Taxonomy" id="2976127"/>
    <lineage>
        <taxon>Bacteria</taxon>
        <taxon>Pseudomonadati</taxon>
        <taxon>Bacteroidota</taxon>
        <taxon>Flavobacteriia</taxon>
        <taxon>Flavobacteriales</taxon>
        <taxon>Flavobacteriaceae</taxon>
        <taxon>Maribacter</taxon>
    </lineage>
</organism>
<reference evidence="2" key="1">
    <citation type="submission" date="2022-09" db="EMBL/GenBank/DDBJ databases">
        <title>Maribacter litopenaei sp. nov., isolated from the intestinal tract of the Pacific White Shrimp, Litopenaeus vannamei.</title>
        <authorList>
            <person name="Kim S.Y."/>
            <person name="Hwang C.Y."/>
        </authorList>
    </citation>
    <scope>NUCLEOTIDE SEQUENCE</scope>
    <source>
        <strain evidence="2">HL-LV01</strain>
    </source>
</reference>
<feature type="transmembrane region" description="Helical" evidence="1">
    <location>
        <begin position="66"/>
        <end position="88"/>
    </location>
</feature>
<protein>
    <submittedName>
        <fullName evidence="2">Uncharacterized protein</fullName>
    </submittedName>
</protein>
<dbReference type="RefSeq" id="WP_260572648.1">
    <property type="nucleotide sequence ID" value="NZ_CP104205.1"/>
</dbReference>
<sequence>MGFGFHSMPVIKANKALLKKRRSYGDIRAEYEGLTSKTKLKFKDLSPLQQKVIKDRIREQAKKDDLYNFWVMVISIMILLSLIIFLYARYMV</sequence>
<evidence type="ECO:0000256" key="1">
    <source>
        <dbReference type="SAM" id="Phobius"/>
    </source>
</evidence>
<dbReference type="Proteomes" id="UP001059209">
    <property type="component" value="Chromosome"/>
</dbReference>